<dbReference type="GeneID" id="16078344"/>
<gene>
    <name evidence="6" type="ORF">PTSG_01769</name>
</gene>
<dbReference type="SMART" id="SM00212">
    <property type="entry name" value="UBCc"/>
    <property type="match status" value="1"/>
</dbReference>
<dbReference type="InterPro" id="IPR016135">
    <property type="entry name" value="UBQ-conjugating_enzyme/RWD"/>
</dbReference>
<evidence type="ECO:0000256" key="2">
    <source>
        <dbReference type="ARBA" id="ARBA00022786"/>
    </source>
</evidence>
<evidence type="ECO:0000259" key="5">
    <source>
        <dbReference type="PROSITE" id="PS50127"/>
    </source>
</evidence>
<dbReference type="Pfam" id="PF00179">
    <property type="entry name" value="UQ_con"/>
    <property type="match status" value="1"/>
</dbReference>
<dbReference type="PROSITE" id="PS00183">
    <property type="entry name" value="UBC_1"/>
    <property type="match status" value="1"/>
</dbReference>
<organism evidence="7">
    <name type="scientific">Salpingoeca rosetta (strain ATCC 50818 / BSB-021)</name>
    <dbReference type="NCBI Taxonomy" id="946362"/>
    <lineage>
        <taxon>Eukaryota</taxon>
        <taxon>Choanoflagellata</taxon>
        <taxon>Craspedida</taxon>
        <taxon>Salpingoecidae</taxon>
        <taxon>Salpingoeca</taxon>
    </lineage>
</organism>
<dbReference type="eggNOG" id="KOG0417">
    <property type="taxonomic scope" value="Eukaryota"/>
</dbReference>
<dbReference type="InParanoid" id="F2TYW9"/>
<dbReference type="GO" id="GO:0005524">
    <property type="term" value="F:ATP binding"/>
    <property type="evidence" value="ECO:0007669"/>
    <property type="project" value="UniProtKB-UniRule"/>
</dbReference>
<dbReference type="STRING" id="946362.F2TYW9"/>
<dbReference type="KEGG" id="sre:PTSG_01769"/>
<name>F2TYW9_SALR5</name>
<reference evidence="6" key="1">
    <citation type="submission" date="2009-08" db="EMBL/GenBank/DDBJ databases">
        <title>Annotation of Salpingoeca rosetta.</title>
        <authorList>
            <consortium name="The Broad Institute Genome Sequencing Platform"/>
            <person name="Russ C."/>
            <person name="Cuomo C."/>
            <person name="Burger G."/>
            <person name="Gray M.W."/>
            <person name="Holland P.W.H."/>
            <person name="King N."/>
            <person name="Lang F.B.F."/>
            <person name="Roger A.J."/>
            <person name="Ruiz-Trillo I."/>
            <person name="Young S.K."/>
            <person name="Zeng Q."/>
            <person name="Gargeya S."/>
            <person name="Alvarado L."/>
            <person name="Berlin A."/>
            <person name="Chapman S.B."/>
            <person name="Chen Z."/>
            <person name="Freedman E."/>
            <person name="Gellesch M."/>
            <person name="Goldberg J."/>
            <person name="Griggs A."/>
            <person name="Gujja S."/>
            <person name="Heilman E."/>
            <person name="Heiman D."/>
            <person name="Howarth C."/>
            <person name="Mehta T."/>
            <person name="Neiman D."/>
            <person name="Pearson M."/>
            <person name="Roberts A."/>
            <person name="Saif S."/>
            <person name="Shea T."/>
            <person name="Shenoy N."/>
            <person name="Sisk P."/>
            <person name="Stolte C."/>
            <person name="Sykes S."/>
            <person name="White J."/>
            <person name="Yandava C."/>
            <person name="Haas B."/>
            <person name="Nusbaum C."/>
            <person name="Birren B."/>
        </authorList>
    </citation>
    <scope>NUCLEOTIDE SEQUENCE [LARGE SCALE GENOMIC DNA]</scope>
    <source>
        <strain evidence="6">ATCC 50818</strain>
    </source>
</reference>
<dbReference type="PANTHER" id="PTHR24068">
    <property type="entry name" value="UBIQUITIN-CONJUGATING ENZYME E2"/>
    <property type="match status" value="1"/>
</dbReference>
<dbReference type="InterPro" id="IPR000608">
    <property type="entry name" value="UBC"/>
</dbReference>
<evidence type="ECO:0000256" key="1">
    <source>
        <dbReference type="ARBA" id="ARBA00022679"/>
    </source>
</evidence>
<dbReference type="EMBL" id="GL832957">
    <property type="protein sequence ID" value="EGD78793.1"/>
    <property type="molecule type" value="Genomic_DNA"/>
</dbReference>
<keyword evidence="4" id="KW-0067">ATP-binding</keyword>
<keyword evidence="4" id="KW-0547">Nucleotide-binding</keyword>
<dbReference type="AlphaFoldDB" id="F2TYW9"/>
<dbReference type="RefSeq" id="XP_004997749.1">
    <property type="nucleotide sequence ID" value="XM_004997692.1"/>
</dbReference>
<dbReference type="PROSITE" id="PS50127">
    <property type="entry name" value="UBC_2"/>
    <property type="match status" value="1"/>
</dbReference>
<keyword evidence="6" id="KW-0436">Ligase</keyword>
<sequence length="155" mass="17156">MVGARVIKELRTLRRDPVPLCSVGAHEDGDLSHWTALMLGPPGTPYEGGVFQLDIKLPEQYPLKPPAVRFITKIYHPNINAGGGICLDILKSEWSPALQVSRVILSICSLLCEPNPDDPLVPEIARVYIKDREAFNKTARGWTSIHALCSPDKFD</sequence>
<accession>F2TYW9</accession>
<evidence type="ECO:0000313" key="6">
    <source>
        <dbReference type="EMBL" id="EGD78793.1"/>
    </source>
</evidence>
<dbReference type="SUPFAM" id="SSF54495">
    <property type="entry name" value="UBC-like"/>
    <property type="match status" value="1"/>
</dbReference>
<keyword evidence="2 4" id="KW-0833">Ubl conjugation pathway</keyword>
<dbReference type="GO" id="GO:0016740">
    <property type="term" value="F:transferase activity"/>
    <property type="evidence" value="ECO:0007669"/>
    <property type="project" value="UniProtKB-KW"/>
</dbReference>
<dbReference type="GO" id="GO:0016874">
    <property type="term" value="F:ligase activity"/>
    <property type="evidence" value="ECO:0007669"/>
    <property type="project" value="UniProtKB-KW"/>
</dbReference>
<proteinExistence type="inferred from homology"/>
<keyword evidence="7" id="KW-1185">Reference proteome</keyword>
<dbReference type="Gene3D" id="3.10.110.10">
    <property type="entry name" value="Ubiquitin Conjugating Enzyme"/>
    <property type="match status" value="1"/>
</dbReference>
<feature type="active site" description="Glycyl thioester intermediate" evidence="3">
    <location>
        <position position="86"/>
    </location>
</feature>
<feature type="domain" description="UBC core" evidence="5">
    <location>
        <begin position="1"/>
        <end position="148"/>
    </location>
</feature>
<evidence type="ECO:0000313" key="7">
    <source>
        <dbReference type="Proteomes" id="UP000007799"/>
    </source>
</evidence>
<protein>
    <submittedName>
        <fullName evidence="6">Ubiquitin protein ligase</fullName>
    </submittedName>
</protein>
<keyword evidence="1" id="KW-0808">Transferase</keyword>
<dbReference type="OrthoDB" id="7851174at2759"/>
<evidence type="ECO:0000256" key="4">
    <source>
        <dbReference type="RuleBase" id="RU362109"/>
    </source>
</evidence>
<evidence type="ECO:0000256" key="3">
    <source>
        <dbReference type="PROSITE-ProRule" id="PRU10133"/>
    </source>
</evidence>
<dbReference type="FunFam" id="3.10.110.10:FF:000002">
    <property type="entry name" value="Ubiquitin-conjugating enzyme E2 D3"/>
    <property type="match status" value="1"/>
</dbReference>
<dbReference type="Proteomes" id="UP000007799">
    <property type="component" value="Unassembled WGS sequence"/>
</dbReference>
<dbReference type="InterPro" id="IPR023313">
    <property type="entry name" value="UBQ-conjugating_AS"/>
</dbReference>
<comment type="similarity">
    <text evidence="4">Belongs to the ubiquitin-conjugating enzyme family.</text>
</comment>